<dbReference type="SUPFAM" id="SSF48498">
    <property type="entry name" value="Tetracyclin repressor-like, C-terminal domain"/>
    <property type="match status" value="1"/>
</dbReference>
<dbReference type="PANTHER" id="PTHR30055">
    <property type="entry name" value="HTH-TYPE TRANSCRIPTIONAL REGULATOR RUTR"/>
    <property type="match status" value="1"/>
</dbReference>
<keyword evidence="7" id="KW-1185">Reference proteome</keyword>
<keyword evidence="1" id="KW-0805">Transcription regulation</keyword>
<gene>
    <name evidence="6" type="ORF">MPRI_35820</name>
</gene>
<feature type="domain" description="HTH tetR-type" evidence="5">
    <location>
        <begin position="17"/>
        <end position="78"/>
    </location>
</feature>
<evidence type="ECO:0000313" key="7">
    <source>
        <dbReference type="Proteomes" id="UP000466578"/>
    </source>
</evidence>
<dbReference type="InterPro" id="IPR050109">
    <property type="entry name" value="HTH-type_TetR-like_transc_reg"/>
</dbReference>
<dbReference type="Proteomes" id="UP000466578">
    <property type="component" value="Chromosome"/>
</dbReference>
<evidence type="ECO:0000256" key="1">
    <source>
        <dbReference type="ARBA" id="ARBA00023015"/>
    </source>
</evidence>
<organism evidence="6 7">
    <name type="scientific">Mycobacterium paraintracellulare</name>
    <dbReference type="NCBI Taxonomy" id="1138383"/>
    <lineage>
        <taxon>Bacteria</taxon>
        <taxon>Bacillati</taxon>
        <taxon>Actinomycetota</taxon>
        <taxon>Actinomycetes</taxon>
        <taxon>Mycobacteriales</taxon>
        <taxon>Mycobacteriaceae</taxon>
        <taxon>Mycobacterium</taxon>
        <taxon>Mycobacterium avium complex (MAC)</taxon>
    </lineage>
</organism>
<reference evidence="6 7" key="1">
    <citation type="journal article" date="2019" name="Emerg. Microbes Infect.">
        <title>Comprehensive subspecies identification of 175 nontuberculous mycobacteria species based on 7547 genomic profiles.</title>
        <authorList>
            <person name="Matsumoto Y."/>
            <person name="Kinjo T."/>
            <person name="Motooka D."/>
            <person name="Nabeya D."/>
            <person name="Jung N."/>
            <person name="Uechi K."/>
            <person name="Horii T."/>
            <person name="Iida T."/>
            <person name="Fujita J."/>
            <person name="Nakamura S."/>
        </authorList>
    </citation>
    <scope>NUCLEOTIDE SEQUENCE [LARGE SCALE GENOMIC DNA]</scope>
    <source>
        <strain evidence="6 7">JCM 30622</strain>
    </source>
</reference>
<evidence type="ECO:0000259" key="5">
    <source>
        <dbReference type="PROSITE" id="PS50977"/>
    </source>
</evidence>
<keyword evidence="3" id="KW-0804">Transcription</keyword>
<feature type="DNA-binding region" description="H-T-H motif" evidence="4">
    <location>
        <begin position="41"/>
        <end position="60"/>
    </location>
</feature>
<dbReference type="Gene3D" id="1.10.10.60">
    <property type="entry name" value="Homeodomain-like"/>
    <property type="match status" value="1"/>
</dbReference>
<sequence length="204" mass="22910">MTRPERRRLPTRSARRADALRALADAAAALVAEGSTFADLSVDRLSRRAGMSRASFYLYFEDKGELVRGWHHALDARLDDVLAEWWEATRPGADLILRVLTDLASVHRDEHVVVNAIQDLGARSPLLRRTRDDAFQRRATALRRHMVRGQRAGWVDAELAAATTAPWLVAMVDRVMQQVVPNQAIDASLLETGTEIIWKTLYSS</sequence>
<keyword evidence="2 4" id="KW-0238">DNA-binding</keyword>
<dbReference type="Gene3D" id="1.10.357.10">
    <property type="entry name" value="Tetracycline Repressor, domain 2"/>
    <property type="match status" value="1"/>
</dbReference>
<dbReference type="Pfam" id="PF00440">
    <property type="entry name" value="TetR_N"/>
    <property type="match status" value="1"/>
</dbReference>
<evidence type="ECO:0000256" key="2">
    <source>
        <dbReference type="ARBA" id="ARBA00023125"/>
    </source>
</evidence>
<evidence type="ECO:0000256" key="3">
    <source>
        <dbReference type="ARBA" id="ARBA00023163"/>
    </source>
</evidence>
<dbReference type="InterPro" id="IPR009057">
    <property type="entry name" value="Homeodomain-like_sf"/>
</dbReference>
<evidence type="ECO:0000256" key="4">
    <source>
        <dbReference type="PROSITE-ProRule" id="PRU00335"/>
    </source>
</evidence>
<dbReference type="EMBL" id="AP022597">
    <property type="protein sequence ID" value="BBY71395.1"/>
    <property type="molecule type" value="Genomic_DNA"/>
</dbReference>
<evidence type="ECO:0000313" key="6">
    <source>
        <dbReference type="EMBL" id="BBY71395.1"/>
    </source>
</evidence>
<dbReference type="PROSITE" id="PS50977">
    <property type="entry name" value="HTH_TETR_2"/>
    <property type="match status" value="1"/>
</dbReference>
<dbReference type="SUPFAM" id="SSF46689">
    <property type="entry name" value="Homeodomain-like"/>
    <property type="match status" value="1"/>
</dbReference>
<accession>A0ABM7KB93</accession>
<proteinExistence type="predicted"/>
<dbReference type="PANTHER" id="PTHR30055:SF234">
    <property type="entry name" value="HTH-TYPE TRANSCRIPTIONAL REGULATOR BETI"/>
    <property type="match status" value="1"/>
</dbReference>
<protein>
    <submittedName>
        <fullName evidence="6">TetR family transcriptional regulator</fullName>
    </submittedName>
</protein>
<dbReference type="InterPro" id="IPR001647">
    <property type="entry name" value="HTH_TetR"/>
</dbReference>
<name>A0ABM7KB93_9MYCO</name>
<dbReference type="InterPro" id="IPR036271">
    <property type="entry name" value="Tet_transcr_reg_TetR-rel_C_sf"/>
</dbReference>